<sequence>MAEEISNLREDIINESFIKEILKEKYGDNVKFLSYTASVGSEKGDNYVGDLVAIDVKVKCVDNNEEKTMYWMCKATKRGKCEKGVQEFTLFERELAFYTTFLEDLEKYVKPKILRTVPLIYSVNKPDLQTLVFNNLGAEDYEDPKNKRFGLDDDHVLKVCKWLAELHGSAHVLFQKYPGGFTEWKKNNFFSETIQSDNFDKYTDAMLNGFYNLLEDLRNGSENDSTIQCFETSLKDFFEERPNDISIPVKMKMALYDSRLI</sequence>
<accession>A0A0K2V1W2</accession>
<reference evidence="1" key="1">
    <citation type="submission" date="2014-05" db="EMBL/GenBank/DDBJ databases">
        <authorList>
            <person name="Chronopoulou M."/>
        </authorList>
    </citation>
    <scope>NUCLEOTIDE SEQUENCE</scope>
    <source>
        <tissue evidence="1">Whole organism</tissue>
    </source>
</reference>
<dbReference type="PANTHER" id="PTHR11012:SF30">
    <property type="entry name" value="PROTEIN KINASE-LIKE DOMAIN-CONTAINING"/>
    <property type="match status" value="1"/>
</dbReference>
<dbReference type="Pfam" id="PF02958">
    <property type="entry name" value="EcKL"/>
    <property type="match status" value="1"/>
</dbReference>
<proteinExistence type="predicted"/>
<evidence type="ECO:0000313" key="1">
    <source>
        <dbReference type="EMBL" id="CDW44147.1"/>
    </source>
</evidence>
<organism evidence="1">
    <name type="scientific">Lepeophtheirus salmonis</name>
    <name type="common">Salmon louse</name>
    <name type="synonym">Caligus salmonis</name>
    <dbReference type="NCBI Taxonomy" id="72036"/>
    <lineage>
        <taxon>Eukaryota</taxon>
        <taxon>Metazoa</taxon>
        <taxon>Ecdysozoa</taxon>
        <taxon>Arthropoda</taxon>
        <taxon>Crustacea</taxon>
        <taxon>Multicrustacea</taxon>
        <taxon>Hexanauplia</taxon>
        <taxon>Copepoda</taxon>
        <taxon>Siphonostomatoida</taxon>
        <taxon>Caligidae</taxon>
        <taxon>Lepeophtheirus</taxon>
    </lineage>
</organism>
<dbReference type="InterPro" id="IPR004119">
    <property type="entry name" value="EcKL"/>
</dbReference>
<dbReference type="EMBL" id="HACA01026786">
    <property type="protein sequence ID" value="CDW44147.1"/>
    <property type="molecule type" value="Transcribed_RNA"/>
</dbReference>
<dbReference type="OrthoDB" id="6354636at2759"/>
<dbReference type="AlphaFoldDB" id="A0A0K2V1W2"/>
<evidence type="ECO:0008006" key="2">
    <source>
        <dbReference type="Google" id="ProtNLM"/>
    </source>
</evidence>
<name>A0A0K2V1W2_LEPSM</name>
<dbReference type="PANTHER" id="PTHR11012">
    <property type="entry name" value="PROTEIN KINASE-LIKE DOMAIN-CONTAINING"/>
    <property type="match status" value="1"/>
</dbReference>
<protein>
    <recommendedName>
        <fullName evidence="2">CHK kinase-like domain-containing protein</fullName>
    </recommendedName>
</protein>